<dbReference type="EMBL" id="CAUJNA010003221">
    <property type="protein sequence ID" value="CAJ1396187.1"/>
    <property type="molecule type" value="Genomic_DNA"/>
</dbReference>
<organism evidence="2 3">
    <name type="scientific">Effrenium voratum</name>
    <dbReference type="NCBI Taxonomy" id="2562239"/>
    <lineage>
        <taxon>Eukaryota</taxon>
        <taxon>Sar</taxon>
        <taxon>Alveolata</taxon>
        <taxon>Dinophyceae</taxon>
        <taxon>Suessiales</taxon>
        <taxon>Symbiodiniaceae</taxon>
        <taxon>Effrenium</taxon>
    </lineage>
</organism>
<proteinExistence type="predicted"/>
<reference evidence="2" key="1">
    <citation type="submission" date="2023-08" db="EMBL/GenBank/DDBJ databases">
        <authorList>
            <person name="Chen Y."/>
            <person name="Shah S."/>
            <person name="Dougan E. K."/>
            <person name="Thang M."/>
            <person name="Chan C."/>
        </authorList>
    </citation>
    <scope>NUCLEOTIDE SEQUENCE</scope>
</reference>
<dbReference type="AlphaFoldDB" id="A0AA36N6L8"/>
<evidence type="ECO:0000313" key="3">
    <source>
        <dbReference type="Proteomes" id="UP001178507"/>
    </source>
</evidence>
<protein>
    <submittedName>
        <fullName evidence="2">Uncharacterized protein</fullName>
    </submittedName>
</protein>
<evidence type="ECO:0000313" key="2">
    <source>
        <dbReference type="EMBL" id="CAJ1396187.1"/>
    </source>
</evidence>
<accession>A0AA36N6L8</accession>
<name>A0AA36N6L8_9DINO</name>
<evidence type="ECO:0000256" key="1">
    <source>
        <dbReference type="SAM" id="MobiDB-lite"/>
    </source>
</evidence>
<dbReference type="Proteomes" id="UP001178507">
    <property type="component" value="Unassembled WGS sequence"/>
</dbReference>
<comment type="caution">
    <text evidence="2">The sequence shown here is derived from an EMBL/GenBank/DDBJ whole genome shotgun (WGS) entry which is preliminary data.</text>
</comment>
<feature type="region of interest" description="Disordered" evidence="1">
    <location>
        <begin position="72"/>
        <end position="95"/>
    </location>
</feature>
<keyword evidence="3" id="KW-1185">Reference proteome</keyword>
<gene>
    <name evidence="2" type="ORF">EVOR1521_LOCUS20460</name>
</gene>
<sequence>MQLEFLGELGLTEYQEAIESWAAEMGAVFLEELLDNAEELAESLALKPLEKKRLQRHGHEVLARVQPERLCEPLRPSTRTAQAPSPEDLPLALFK</sequence>